<dbReference type="EMBL" id="GGEC01061609">
    <property type="protein sequence ID" value="MBX42093.1"/>
    <property type="molecule type" value="Transcribed_RNA"/>
</dbReference>
<organism evidence="1">
    <name type="scientific">Rhizophora mucronata</name>
    <name type="common">Asiatic mangrove</name>
    <dbReference type="NCBI Taxonomy" id="61149"/>
    <lineage>
        <taxon>Eukaryota</taxon>
        <taxon>Viridiplantae</taxon>
        <taxon>Streptophyta</taxon>
        <taxon>Embryophyta</taxon>
        <taxon>Tracheophyta</taxon>
        <taxon>Spermatophyta</taxon>
        <taxon>Magnoliopsida</taxon>
        <taxon>eudicotyledons</taxon>
        <taxon>Gunneridae</taxon>
        <taxon>Pentapetalae</taxon>
        <taxon>rosids</taxon>
        <taxon>fabids</taxon>
        <taxon>Malpighiales</taxon>
        <taxon>Rhizophoraceae</taxon>
        <taxon>Rhizophora</taxon>
    </lineage>
</organism>
<protein>
    <submittedName>
        <fullName evidence="1">Uncharacterized protein</fullName>
    </submittedName>
</protein>
<proteinExistence type="predicted"/>
<reference evidence="1" key="1">
    <citation type="submission" date="2018-02" db="EMBL/GenBank/DDBJ databases">
        <title>Rhizophora mucronata_Transcriptome.</title>
        <authorList>
            <person name="Meera S.P."/>
            <person name="Sreeshan A."/>
            <person name="Augustine A."/>
        </authorList>
    </citation>
    <scope>NUCLEOTIDE SEQUENCE</scope>
    <source>
        <tissue evidence="1">Leaf</tissue>
    </source>
</reference>
<dbReference type="AlphaFoldDB" id="A0A2P2NI34"/>
<name>A0A2P2NI34_RHIMU</name>
<sequence>MEHSTNIPTQINIVEHVSTKLHKLSGQDIDKDMLCNDTFIFMVGINKNINITP</sequence>
<evidence type="ECO:0000313" key="1">
    <source>
        <dbReference type="EMBL" id="MBX42093.1"/>
    </source>
</evidence>
<accession>A0A2P2NI34</accession>